<proteinExistence type="predicted"/>
<gene>
    <name evidence="1" type="ORF">FEZ33_11920</name>
</gene>
<comment type="caution">
    <text evidence="1">The sequence shown here is derived from an EMBL/GenBank/DDBJ whole genome shotgun (WGS) entry which is preliminary data.</text>
</comment>
<name>A0A5R9DUD5_9LACT</name>
<dbReference type="Proteomes" id="UP000306420">
    <property type="component" value="Unassembled WGS sequence"/>
</dbReference>
<reference evidence="1 2" key="1">
    <citation type="submission" date="2019-05" db="EMBL/GenBank/DDBJ databases">
        <title>The metagenome of a microbial culture collection derived from dairy environment covers the genomic content of the human microbiome.</title>
        <authorList>
            <person name="Roder T."/>
            <person name="Wuthrich D."/>
            <person name="Sattari Z."/>
            <person name="Von Ah U."/>
            <person name="Bar C."/>
            <person name="Ronchi F."/>
            <person name="Macpherson A.J."/>
            <person name="Ganal-Vonarburg S.C."/>
            <person name="Bruggmann R."/>
            <person name="Vergeres G."/>
        </authorList>
    </citation>
    <scope>NUCLEOTIDE SEQUENCE [LARGE SCALE GENOMIC DNA]</scope>
    <source>
        <strain evidence="1 2">FAM 24227</strain>
    </source>
</reference>
<dbReference type="AlphaFoldDB" id="A0A5R9DUD5"/>
<dbReference type="EMBL" id="VBSP01000082">
    <property type="protein sequence ID" value="TLQ38377.1"/>
    <property type="molecule type" value="Genomic_DNA"/>
</dbReference>
<protein>
    <recommendedName>
        <fullName evidence="3">Restriction endonuclease</fullName>
    </recommendedName>
</protein>
<sequence>MTKGVPTREYWDTITRSWISTYEDMLVIEDEPVLLVPKSIVIRKQAYYYDSSMYARHHVLNFLVTEELRLNTSLVRTKTLKNGEKRKSVNKEETAKKYGAYKKEFLRNFTIEHPEFYEDFKNIASKNIETLSNEVILDEYSYEFYLAIIDKLISGFQNINPGAAQANEYHDHVIATMTFLFCPDLINPVKEQEINSGRKRIDLVYDNAAEDGYFFNLSTVKDIPSSYIFVECKNYNKTLSNPDFDQLNGRFSVNRGKMGFLVFRKSDDEESLIKRCSDYYKDNKNLIIPLQDSDFIEILKQLQNEEFSYGKIPQQNLLQRLTRKIILS</sequence>
<evidence type="ECO:0000313" key="1">
    <source>
        <dbReference type="EMBL" id="TLQ38377.1"/>
    </source>
</evidence>
<evidence type="ECO:0000313" key="2">
    <source>
        <dbReference type="Proteomes" id="UP000306420"/>
    </source>
</evidence>
<dbReference type="RefSeq" id="WP_138405586.1">
    <property type="nucleotide sequence ID" value="NZ_VBSP01000082.1"/>
</dbReference>
<dbReference type="OrthoDB" id="6691177at2"/>
<organism evidence="1 2">
    <name type="scientific">Ruoffia tabacinasalis</name>
    <dbReference type="NCBI Taxonomy" id="87458"/>
    <lineage>
        <taxon>Bacteria</taxon>
        <taxon>Bacillati</taxon>
        <taxon>Bacillota</taxon>
        <taxon>Bacilli</taxon>
        <taxon>Lactobacillales</taxon>
        <taxon>Aerococcaceae</taxon>
        <taxon>Ruoffia</taxon>
    </lineage>
</organism>
<accession>A0A5R9DUD5</accession>
<evidence type="ECO:0008006" key="3">
    <source>
        <dbReference type="Google" id="ProtNLM"/>
    </source>
</evidence>